<evidence type="ECO:0000313" key="8">
    <source>
        <dbReference type="Proteomes" id="UP001629230"/>
    </source>
</evidence>
<sequence length="447" mass="48240">MPSSAANTRFRYTIFMLMVLITIINYIDRGALSYAASFVTREYGLDKQSWGAVLGYFGYGYMFGALVGGVLADRLGPRRVWIVAGVAWSIFEMATAYAGDLGLALMGGSALTGFAFMRVLFGFAEGPVYSTINKTMSAWATRKERGFAISIGLLSTPLGALLTAPVSVGLLMLTGSWRTMFIVLGVACLIALVVFMRVFTDRPDNNPRVGAAELAAIHEGRSAAATAADTNAAYPWWAFFTSRTLVLNSVGYFAFQYVNFMLLTWTPKYLQDEFHFNLSSLWYLGMIPWVGACFTVLMGGRLSDWLLKRTGKLTIARSRFAATSLLLTTLCFLLISRASNPVTVIALMALGNALNSLPNSVFWAVIIDTSPQQRTGTYSGITAFLVNTGAVLAPTLSGYLSARYGYASMFLATGAVTATGMLAMLLVRPGVGPKPRATVSIPSQTAV</sequence>
<dbReference type="InterPro" id="IPR050382">
    <property type="entry name" value="MFS_Na/Anion_cotransporter"/>
</dbReference>
<gene>
    <name evidence="7" type="ORF">PQR57_33400</name>
</gene>
<reference evidence="7 8" key="1">
    <citation type="journal article" date="2024" name="Chem. Sci.">
        <title>Discovery of megapolipeptins by genome mining of a Burkholderiales bacteria collection.</title>
        <authorList>
            <person name="Paulo B.S."/>
            <person name="Recchia M.J.J."/>
            <person name="Lee S."/>
            <person name="Fergusson C.H."/>
            <person name="Romanowski S.B."/>
            <person name="Hernandez A."/>
            <person name="Krull N."/>
            <person name="Liu D.Y."/>
            <person name="Cavanagh H."/>
            <person name="Bos A."/>
            <person name="Gray C.A."/>
            <person name="Murphy B.T."/>
            <person name="Linington R.G."/>
            <person name="Eustaquio A.S."/>
        </authorList>
    </citation>
    <scope>NUCLEOTIDE SEQUENCE [LARGE SCALE GENOMIC DNA]</scope>
    <source>
        <strain evidence="7 8">RL17-350-BIC-A</strain>
    </source>
</reference>
<feature type="domain" description="Major facilitator superfamily (MFS) profile" evidence="6">
    <location>
        <begin position="14"/>
        <end position="432"/>
    </location>
</feature>
<proteinExistence type="predicted"/>
<feature type="transmembrane region" description="Helical" evidence="5">
    <location>
        <begin position="12"/>
        <end position="32"/>
    </location>
</feature>
<feature type="transmembrane region" description="Helical" evidence="5">
    <location>
        <begin position="245"/>
        <end position="265"/>
    </location>
</feature>
<organism evidence="7 8">
    <name type="scientific">Paraburkholderia dipogonis</name>
    <dbReference type="NCBI Taxonomy" id="1211383"/>
    <lineage>
        <taxon>Bacteria</taxon>
        <taxon>Pseudomonadati</taxon>
        <taxon>Pseudomonadota</taxon>
        <taxon>Betaproteobacteria</taxon>
        <taxon>Burkholderiales</taxon>
        <taxon>Burkholderiaceae</taxon>
        <taxon>Paraburkholderia</taxon>
    </lineage>
</organism>
<keyword evidence="8" id="KW-1185">Reference proteome</keyword>
<comment type="caution">
    <text evidence="7">The sequence shown here is derived from an EMBL/GenBank/DDBJ whole genome shotgun (WGS) entry which is preliminary data.</text>
</comment>
<protein>
    <submittedName>
        <fullName evidence="7">MFS transporter</fullName>
    </submittedName>
</protein>
<name>A0ABW9B009_9BURK</name>
<feature type="transmembrane region" description="Helical" evidence="5">
    <location>
        <begin position="344"/>
        <end position="366"/>
    </location>
</feature>
<keyword evidence="4 5" id="KW-0472">Membrane</keyword>
<evidence type="ECO:0000259" key="6">
    <source>
        <dbReference type="PROSITE" id="PS50850"/>
    </source>
</evidence>
<comment type="subcellular location">
    <subcellularLocation>
        <location evidence="1">Membrane</location>
        <topology evidence="1">Multi-pass membrane protein</topology>
    </subcellularLocation>
</comment>
<evidence type="ECO:0000313" key="7">
    <source>
        <dbReference type="EMBL" id="MFM0005878.1"/>
    </source>
</evidence>
<feature type="transmembrane region" description="Helical" evidence="5">
    <location>
        <begin position="79"/>
        <end position="98"/>
    </location>
</feature>
<accession>A0ABW9B009</accession>
<feature type="transmembrane region" description="Helical" evidence="5">
    <location>
        <begin position="320"/>
        <end position="338"/>
    </location>
</feature>
<dbReference type="InterPro" id="IPR011701">
    <property type="entry name" value="MFS"/>
</dbReference>
<evidence type="ECO:0000256" key="1">
    <source>
        <dbReference type="ARBA" id="ARBA00004141"/>
    </source>
</evidence>
<evidence type="ECO:0000256" key="5">
    <source>
        <dbReference type="SAM" id="Phobius"/>
    </source>
</evidence>
<feature type="transmembrane region" description="Helical" evidence="5">
    <location>
        <begin position="52"/>
        <end position="72"/>
    </location>
</feature>
<feature type="transmembrane region" description="Helical" evidence="5">
    <location>
        <begin position="280"/>
        <end position="299"/>
    </location>
</feature>
<keyword evidence="2 5" id="KW-0812">Transmembrane</keyword>
<dbReference type="Proteomes" id="UP001629230">
    <property type="component" value="Unassembled WGS sequence"/>
</dbReference>
<dbReference type="InterPro" id="IPR020846">
    <property type="entry name" value="MFS_dom"/>
</dbReference>
<keyword evidence="3 5" id="KW-1133">Transmembrane helix</keyword>
<feature type="transmembrane region" description="Helical" evidence="5">
    <location>
        <begin position="104"/>
        <end position="126"/>
    </location>
</feature>
<dbReference type="PANTHER" id="PTHR11662:SF399">
    <property type="entry name" value="FI19708P1-RELATED"/>
    <property type="match status" value="1"/>
</dbReference>
<evidence type="ECO:0000256" key="4">
    <source>
        <dbReference type="ARBA" id="ARBA00023136"/>
    </source>
</evidence>
<dbReference type="PROSITE" id="PS50850">
    <property type="entry name" value="MFS"/>
    <property type="match status" value="1"/>
</dbReference>
<evidence type="ECO:0000256" key="3">
    <source>
        <dbReference type="ARBA" id="ARBA00022989"/>
    </source>
</evidence>
<dbReference type="EMBL" id="JAQQEZ010000033">
    <property type="protein sequence ID" value="MFM0005878.1"/>
    <property type="molecule type" value="Genomic_DNA"/>
</dbReference>
<feature type="transmembrane region" description="Helical" evidence="5">
    <location>
        <begin position="378"/>
        <end position="400"/>
    </location>
</feature>
<feature type="transmembrane region" description="Helical" evidence="5">
    <location>
        <begin position="147"/>
        <end position="173"/>
    </location>
</feature>
<feature type="transmembrane region" description="Helical" evidence="5">
    <location>
        <begin position="179"/>
        <end position="199"/>
    </location>
</feature>
<feature type="transmembrane region" description="Helical" evidence="5">
    <location>
        <begin position="406"/>
        <end position="427"/>
    </location>
</feature>
<dbReference type="RefSeq" id="WP_408180541.1">
    <property type="nucleotide sequence ID" value="NZ_JAQQEZ010000033.1"/>
</dbReference>
<dbReference type="Pfam" id="PF07690">
    <property type="entry name" value="MFS_1"/>
    <property type="match status" value="1"/>
</dbReference>
<dbReference type="PANTHER" id="PTHR11662">
    <property type="entry name" value="SOLUTE CARRIER FAMILY 17"/>
    <property type="match status" value="1"/>
</dbReference>
<dbReference type="SUPFAM" id="SSF103473">
    <property type="entry name" value="MFS general substrate transporter"/>
    <property type="match status" value="1"/>
</dbReference>
<evidence type="ECO:0000256" key="2">
    <source>
        <dbReference type="ARBA" id="ARBA00022692"/>
    </source>
</evidence>
<dbReference type="InterPro" id="IPR036259">
    <property type="entry name" value="MFS_trans_sf"/>
</dbReference>
<dbReference type="Gene3D" id="1.20.1250.20">
    <property type="entry name" value="MFS general substrate transporter like domains"/>
    <property type="match status" value="2"/>
</dbReference>